<sequence>MPTDSERKVEVETVRVRVSGTMETARQLLLPDETEEETGRCESDEVVSLWKGKKKCNPGYSRLLDLNLLGIHIVITIKCGGEYNGDGKEKKKSKGKIESDINSSTEIKQHWNLFKPLKNI</sequence>
<proteinExistence type="predicted"/>
<evidence type="ECO:0000313" key="1">
    <source>
        <dbReference type="EMBL" id="KAF7418496.1"/>
    </source>
</evidence>
<protein>
    <submittedName>
        <fullName evidence="1">Uncharacterized protein</fullName>
    </submittedName>
</protein>
<gene>
    <name evidence="1" type="ORF">HZH68_001149</name>
</gene>
<dbReference type="EMBL" id="JACSDZ010000001">
    <property type="protein sequence ID" value="KAF7418496.1"/>
    <property type="molecule type" value="Genomic_DNA"/>
</dbReference>
<accession>A0A834NUZ7</accession>
<reference evidence="1" key="1">
    <citation type="journal article" date="2020" name="G3 (Bethesda)">
        <title>High-Quality Assemblies for Three Invasive Social Wasps from the &lt;i&gt;Vespula&lt;/i&gt; Genus.</title>
        <authorList>
            <person name="Harrop T.W.R."/>
            <person name="Guhlin J."/>
            <person name="McLaughlin G.M."/>
            <person name="Permina E."/>
            <person name="Stockwell P."/>
            <person name="Gilligan J."/>
            <person name="Le Lec M.F."/>
            <person name="Gruber M.A.M."/>
            <person name="Quinn O."/>
            <person name="Lovegrove M."/>
            <person name="Duncan E.J."/>
            <person name="Remnant E.J."/>
            <person name="Van Eeckhoven J."/>
            <person name="Graham B."/>
            <person name="Knapp R.A."/>
            <person name="Langford K.W."/>
            <person name="Kronenberg Z."/>
            <person name="Press M.O."/>
            <person name="Eacker S.M."/>
            <person name="Wilson-Rankin E.E."/>
            <person name="Purcell J."/>
            <person name="Lester P.J."/>
            <person name="Dearden P.K."/>
        </authorList>
    </citation>
    <scope>NUCLEOTIDE SEQUENCE</scope>
    <source>
        <strain evidence="1">Linc-1</strain>
    </source>
</reference>
<name>A0A834NUZ7_VESGE</name>
<organism evidence="1 2">
    <name type="scientific">Vespula germanica</name>
    <name type="common">German yellow jacket</name>
    <name type="synonym">Paravespula germanica</name>
    <dbReference type="NCBI Taxonomy" id="30212"/>
    <lineage>
        <taxon>Eukaryota</taxon>
        <taxon>Metazoa</taxon>
        <taxon>Ecdysozoa</taxon>
        <taxon>Arthropoda</taxon>
        <taxon>Hexapoda</taxon>
        <taxon>Insecta</taxon>
        <taxon>Pterygota</taxon>
        <taxon>Neoptera</taxon>
        <taxon>Endopterygota</taxon>
        <taxon>Hymenoptera</taxon>
        <taxon>Apocrita</taxon>
        <taxon>Aculeata</taxon>
        <taxon>Vespoidea</taxon>
        <taxon>Vespidae</taxon>
        <taxon>Vespinae</taxon>
        <taxon>Vespula</taxon>
    </lineage>
</organism>
<evidence type="ECO:0000313" key="2">
    <source>
        <dbReference type="Proteomes" id="UP000617340"/>
    </source>
</evidence>
<keyword evidence="2" id="KW-1185">Reference proteome</keyword>
<comment type="caution">
    <text evidence="1">The sequence shown here is derived from an EMBL/GenBank/DDBJ whole genome shotgun (WGS) entry which is preliminary data.</text>
</comment>
<dbReference type="Proteomes" id="UP000617340">
    <property type="component" value="Unassembled WGS sequence"/>
</dbReference>
<dbReference type="AlphaFoldDB" id="A0A834NUZ7"/>